<evidence type="ECO:0000313" key="3">
    <source>
        <dbReference type="EMBL" id="NPT56205.1"/>
    </source>
</evidence>
<dbReference type="InterPro" id="IPR004045">
    <property type="entry name" value="Glutathione_S-Trfase_N"/>
</dbReference>
<sequence length="215" mass="24246">MKLYYAETLAPRKTCAVAKYLGIPIEYAFVDLKKDEQSKPDYLAINPNGKVPCLVDGDRSLWEADAIICHFAQRAESDLWPHDGRQIDVVRWLSWNSQHFYRHTGSLYFEHIIKPAFGLGEPDPSKVAEGQGWFRKLAGVLDQHLKGRKWLLGDGLTIADFSVAVTLPYAKSAAMPLDEFPEVRRWHDQLNAIEAWRNPFPARPATSAANAALNA</sequence>
<dbReference type="InterPro" id="IPR010987">
    <property type="entry name" value="Glutathione-S-Trfase_C-like"/>
</dbReference>
<dbReference type="PANTHER" id="PTHR44051:SF8">
    <property type="entry name" value="GLUTATHIONE S-TRANSFERASE GSTA"/>
    <property type="match status" value="1"/>
</dbReference>
<reference evidence="3 4" key="1">
    <citation type="submission" date="2019-11" db="EMBL/GenBank/DDBJ databases">
        <title>Metabolism of dissolved organic matter in forest soils.</title>
        <authorList>
            <person name="Cyle K.T."/>
            <person name="Wilhelm R.C."/>
            <person name="Martinez C.E."/>
        </authorList>
    </citation>
    <scope>NUCLEOTIDE SEQUENCE [LARGE SCALE GENOMIC DNA]</scope>
    <source>
        <strain evidence="3 4">5N</strain>
    </source>
</reference>
<dbReference type="EMBL" id="WOEZ01000087">
    <property type="protein sequence ID" value="NPT56205.1"/>
    <property type="molecule type" value="Genomic_DNA"/>
</dbReference>
<evidence type="ECO:0000259" key="2">
    <source>
        <dbReference type="PROSITE" id="PS50405"/>
    </source>
</evidence>
<dbReference type="SUPFAM" id="SSF52833">
    <property type="entry name" value="Thioredoxin-like"/>
    <property type="match status" value="1"/>
</dbReference>
<dbReference type="PANTHER" id="PTHR44051">
    <property type="entry name" value="GLUTATHIONE S-TRANSFERASE-RELATED"/>
    <property type="match status" value="1"/>
</dbReference>
<proteinExistence type="predicted"/>
<dbReference type="InterPro" id="IPR036282">
    <property type="entry name" value="Glutathione-S-Trfase_C_sf"/>
</dbReference>
<name>A0A972SM18_9BURK</name>
<feature type="domain" description="GST N-terminal" evidence="1">
    <location>
        <begin position="1"/>
        <end position="79"/>
    </location>
</feature>
<evidence type="ECO:0000259" key="1">
    <source>
        <dbReference type="PROSITE" id="PS50404"/>
    </source>
</evidence>
<dbReference type="PROSITE" id="PS50405">
    <property type="entry name" value="GST_CTER"/>
    <property type="match status" value="1"/>
</dbReference>
<dbReference type="PROSITE" id="PS50404">
    <property type="entry name" value="GST_NTER"/>
    <property type="match status" value="1"/>
</dbReference>
<feature type="domain" description="GST C-terminal" evidence="2">
    <location>
        <begin position="82"/>
        <end position="208"/>
    </location>
</feature>
<dbReference type="SFLD" id="SFLDS00019">
    <property type="entry name" value="Glutathione_Transferase_(cytos"/>
    <property type="match status" value="1"/>
</dbReference>
<dbReference type="Pfam" id="PF02798">
    <property type="entry name" value="GST_N"/>
    <property type="match status" value="1"/>
</dbReference>
<dbReference type="Gene3D" id="3.40.30.10">
    <property type="entry name" value="Glutaredoxin"/>
    <property type="match status" value="1"/>
</dbReference>
<dbReference type="SUPFAM" id="SSF47616">
    <property type="entry name" value="GST C-terminal domain-like"/>
    <property type="match status" value="1"/>
</dbReference>
<organism evidence="3 4">
    <name type="scientific">Paraburkholderia elongata</name>
    <dbReference type="NCBI Taxonomy" id="2675747"/>
    <lineage>
        <taxon>Bacteria</taxon>
        <taxon>Pseudomonadati</taxon>
        <taxon>Pseudomonadota</taxon>
        <taxon>Betaproteobacteria</taxon>
        <taxon>Burkholderiales</taxon>
        <taxon>Burkholderiaceae</taxon>
        <taxon>Paraburkholderia</taxon>
    </lineage>
</organism>
<keyword evidence="4" id="KW-1185">Reference proteome</keyword>
<dbReference type="RefSeq" id="WP_172166417.1">
    <property type="nucleotide sequence ID" value="NZ_WOEZ01000087.1"/>
</dbReference>
<dbReference type="InterPro" id="IPR040079">
    <property type="entry name" value="Glutathione_S-Trfase"/>
</dbReference>
<comment type="caution">
    <text evidence="3">The sequence shown here is derived from an EMBL/GenBank/DDBJ whole genome shotgun (WGS) entry which is preliminary data.</text>
</comment>
<dbReference type="SFLD" id="SFLDG00358">
    <property type="entry name" value="Main_(cytGST)"/>
    <property type="match status" value="1"/>
</dbReference>
<protein>
    <submittedName>
        <fullName evidence="3">Glutathione S-transferase family protein</fullName>
    </submittedName>
</protein>
<dbReference type="InterPro" id="IPR036249">
    <property type="entry name" value="Thioredoxin-like_sf"/>
</dbReference>
<dbReference type="Gene3D" id="1.20.1050.10">
    <property type="match status" value="1"/>
</dbReference>
<accession>A0A972SM18</accession>
<evidence type="ECO:0000313" key="4">
    <source>
        <dbReference type="Proteomes" id="UP000655523"/>
    </source>
</evidence>
<dbReference type="CDD" id="cd00299">
    <property type="entry name" value="GST_C_family"/>
    <property type="match status" value="1"/>
</dbReference>
<dbReference type="Pfam" id="PF13410">
    <property type="entry name" value="GST_C_2"/>
    <property type="match status" value="1"/>
</dbReference>
<gene>
    <name evidence="3" type="ORF">GNZ13_16845</name>
</gene>
<dbReference type="AlphaFoldDB" id="A0A972SM18"/>
<dbReference type="Proteomes" id="UP000655523">
    <property type="component" value="Unassembled WGS sequence"/>
</dbReference>